<dbReference type="InterPro" id="IPR000719">
    <property type="entry name" value="Prot_kinase_dom"/>
</dbReference>
<dbReference type="InterPro" id="IPR050236">
    <property type="entry name" value="Ser_Thr_kinase_AGC"/>
</dbReference>
<proteinExistence type="inferred from homology"/>
<dbReference type="InterPro" id="IPR017441">
    <property type="entry name" value="Protein_kinase_ATP_BS"/>
</dbReference>
<keyword evidence="4 9" id="KW-0547">Nucleotide-binding</keyword>
<dbReference type="InterPro" id="IPR008271">
    <property type="entry name" value="Ser/Thr_kinase_AS"/>
</dbReference>
<evidence type="ECO:0000256" key="10">
    <source>
        <dbReference type="RuleBase" id="RU000304"/>
    </source>
</evidence>
<evidence type="ECO:0000256" key="2">
    <source>
        <dbReference type="ARBA" id="ARBA00022527"/>
    </source>
</evidence>
<protein>
    <recommendedName>
        <fullName evidence="1">non-specific serine/threonine protein kinase</fullName>
        <ecNumber evidence="1">2.7.11.1</ecNumber>
    </recommendedName>
</protein>
<keyword evidence="2 10" id="KW-0723">Serine/threonine-protein kinase</keyword>
<keyword evidence="3" id="KW-0808">Transferase</keyword>
<dbReference type="SMART" id="SM00220">
    <property type="entry name" value="S_TKc"/>
    <property type="match status" value="1"/>
</dbReference>
<feature type="domain" description="Protein kinase" evidence="12">
    <location>
        <begin position="107"/>
        <end position="390"/>
    </location>
</feature>
<evidence type="ECO:0000313" key="14">
    <source>
        <dbReference type="Proteomes" id="UP001470230"/>
    </source>
</evidence>
<keyword evidence="6 9" id="KW-0067">ATP-binding</keyword>
<dbReference type="Proteomes" id="UP001470230">
    <property type="component" value="Unassembled WGS sequence"/>
</dbReference>
<comment type="catalytic activity">
    <reaction evidence="8">
        <text>L-seryl-[protein] + ATP = O-phospho-L-seryl-[protein] + ADP + H(+)</text>
        <dbReference type="Rhea" id="RHEA:17989"/>
        <dbReference type="Rhea" id="RHEA-COMP:9863"/>
        <dbReference type="Rhea" id="RHEA-COMP:11604"/>
        <dbReference type="ChEBI" id="CHEBI:15378"/>
        <dbReference type="ChEBI" id="CHEBI:29999"/>
        <dbReference type="ChEBI" id="CHEBI:30616"/>
        <dbReference type="ChEBI" id="CHEBI:83421"/>
        <dbReference type="ChEBI" id="CHEBI:456216"/>
        <dbReference type="EC" id="2.7.11.1"/>
    </reaction>
</comment>
<dbReference type="Gene3D" id="3.30.200.20">
    <property type="entry name" value="Phosphorylase Kinase, domain 1"/>
    <property type="match status" value="1"/>
</dbReference>
<evidence type="ECO:0000256" key="8">
    <source>
        <dbReference type="ARBA" id="ARBA00048679"/>
    </source>
</evidence>
<comment type="catalytic activity">
    <reaction evidence="7">
        <text>L-threonyl-[protein] + ATP = O-phospho-L-threonyl-[protein] + ADP + H(+)</text>
        <dbReference type="Rhea" id="RHEA:46608"/>
        <dbReference type="Rhea" id="RHEA-COMP:11060"/>
        <dbReference type="Rhea" id="RHEA-COMP:11605"/>
        <dbReference type="ChEBI" id="CHEBI:15378"/>
        <dbReference type="ChEBI" id="CHEBI:30013"/>
        <dbReference type="ChEBI" id="CHEBI:30616"/>
        <dbReference type="ChEBI" id="CHEBI:61977"/>
        <dbReference type="ChEBI" id="CHEBI:456216"/>
        <dbReference type="EC" id="2.7.11.1"/>
    </reaction>
</comment>
<dbReference type="PANTHER" id="PTHR24356:SF418">
    <property type="entry name" value="SERINE_THREONINE-PROTEIN KINASE WARTS"/>
    <property type="match status" value="1"/>
</dbReference>
<sequence>MTVVRRPAKMTRSCPQPGSGQFWDNINNTPSRNTLLKTESARIALEGHFLRLQEETEARKHRVELFMQSVNNKGFDSTKQQELFQQFANEESQISRLSRCRMKEDQFTKIKLIGRGGFGEIWLVQDNITREFFAMKILMKSDIILKDQIINVRTERDILSNLNNPWIVHLQASFQDDTKLYLILEYVAGGDLMTALIRQKVFTESTAKFFAGEIALALNSVHQMNILHRDLKPENILITESGHIKLTDFGLSSFYEKADCGLQQILDEIQEALLEQVHLKRLKTEARHMRCKAMGTCDYTAPEVLLGQQPTTASDYWSLGVIIFEMLFGYPPFTGKSPQETALRITHFKKALRFPQKTEVSPHAIDLIKHLLCEQENRFGFDELCNHPFFNDFNFDIVELNQPPLIPVIIYPTDTSHFEDLDNSTLKAATTEDGEIPNGELARCAFLGFTYKQRPRNNTLAKLVF</sequence>
<comment type="caution">
    <text evidence="13">The sequence shown here is derived from an EMBL/GenBank/DDBJ whole genome shotgun (WGS) entry which is preliminary data.</text>
</comment>
<evidence type="ECO:0000256" key="11">
    <source>
        <dbReference type="SAM" id="MobiDB-lite"/>
    </source>
</evidence>
<comment type="similarity">
    <text evidence="10">Belongs to the protein kinase superfamily.</text>
</comment>
<dbReference type="EMBL" id="JAPFFF010000023">
    <property type="protein sequence ID" value="KAK8852734.1"/>
    <property type="molecule type" value="Genomic_DNA"/>
</dbReference>
<dbReference type="Gene3D" id="1.10.510.10">
    <property type="entry name" value="Transferase(Phosphotransferase) domain 1"/>
    <property type="match status" value="1"/>
</dbReference>
<evidence type="ECO:0000256" key="5">
    <source>
        <dbReference type="ARBA" id="ARBA00022777"/>
    </source>
</evidence>
<dbReference type="GO" id="GO:0016301">
    <property type="term" value="F:kinase activity"/>
    <property type="evidence" value="ECO:0007669"/>
    <property type="project" value="UniProtKB-KW"/>
</dbReference>
<evidence type="ECO:0000256" key="4">
    <source>
        <dbReference type="ARBA" id="ARBA00022741"/>
    </source>
</evidence>
<feature type="compositionally biased region" description="Polar residues" evidence="11">
    <location>
        <begin position="13"/>
        <end position="25"/>
    </location>
</feature>
<evidence type="ECO:0000256" key="9">
    <source>
        <dbReference type="PROSITE-ProRule" id="PRU10141"/>
    </source>
</evidence>
<dbReference type="SUPFAM" id="SSF56112">
    <property type="entry name" value="Protein kinase-like (PK-like)"/>
    <property type="match status" value="1"/>
</dbReference>
<evidence type="ECO:0000259" key="12">
    <source>
        <dbReference type="PROSITE" id="PS50011"/>
    </source>
</evidence>
<gene>
    <name evidence="13" type="ORF">M9Y10_017723</name>
</gene>
<accession>A0ABR2HUB0</accession>
<dbReference type="InterPro" id="IPR011009">
    <property type="entry name" value="Kinase-like_dom_sf"/>
</dbReference>
<keyword evidence="14" id="KW-1185">Reference proteome</keyword>
<feature type="binding site" evidence="9">
    <location>
        <position position="146"/>
    </location>
    <ligand>
        <name>ATP</name>
        <dbReference type="ChEBI" id="CHEBI:30616"/>
    </ligand>
</feature>
<feature type="region of interest" description="Disordered" evidence="11">
    <location>
        <begin position="1"/>
        <end position="25"/>
    </location>
</feature>
<dbReference type="PANTHER" id="PTHR24356">
    <property type="entry name" value="SERINE/THREONINE-PROTEIN KINASE"/>
    <property type="match status" value="1"/>
</dbReference>
<evidence type="ECO:0000313" key="13">
    <source>
        <dbReference type="EMBL" id="KAK8852734.1"/>
    </source>
</evidence>
<name>A0ABR2HUB0_9EUKA</name>
<dbReference type="EC" id="2.7.11.1" evidence="1"/>
<keyword evidence="5 13" id="KW-0418">Kinase</keyword>
<evidence type="ECO:0000256" key="7">
    <source>
        <dbReference type="ARBA" id="ARBA00047899"/>
    </source>
</evidence>
<evidence type="ECO:0000256" key="6">
    <source>
        <dbReference type="ARBA" id="ARBA00022840"/>
    </source>
</evidence>
<evidence type="ECO:0000256" key="3">
    <source>
        <dbReference type="ARBA" id="ARBA00022679"/>
    </source>
</evidence>
<evidence type="ECO:0000256" key="1">
    <source>
        <dbReference type="ARBA" id="ARBA00012513"/>
    </source>
</evidence>
<organism evidence="13 14">
    <name type="scientific">Tritrichomonas musculus</name>
    <dbReference type="NCBI Taxonomy" id="1915356"/>
    <lineage>
        <taxon>Eukaryota</taxon>
        <taxon>Metamonada</taxon>
        <taxon>Parabasalia</taxon>
        <taxon>Tritrichomonadida</taxon>
        <taxon>Tritrichomonadidae</taxon>
        <taxon>Tritrichomonas</taxon>
    </lineage>
</organism>
<dbReference type="PROSITE" id="PS00107">
    <property type="entry name" value="PROTEIN_KINASE_ATP"/>
    <property type="match status" value="1"/>
</dbReference>
<dbReference type="Pfam" id="PF00069">
    <property type="entry name" value="Pkinase"/>
    <property type="match status" value="1"/>
</dbReference>
<dbReference type="PROSITE" id="PS00108">
    <property type="entry name" value="PROTEIN_KINASE_ST"/>
    <property type="match status" value="1"/>
</dbReference>
<reference evidence="13 14" key="1">
    <citation type="submission" date="2024-04" db="EMBL/GenBank/DDBJ databases">
        <title>Tritrichomonas musculus Genome.</title>
        <authorList>
            <person name="Alves-Ferreira E."/>
            <person name="Grigg M."/>
            <person name="Lorenzi H."/>
            <person name="Galac M."/>
        </authorList>
    </citation>
    <scope>NUCLEOTIDE SEQUENCE [LARGE SCALE GENOMIC DNA]</scope>
    <source>
        <strain evidence="13 14">EAF2021</strain>
    </source>
</reference>
<dbReference type="PROSITE" id="PS50011">
    <property type="entry name" value="PROTEIN_KINASE_DOM"/>
    <property type="match status" value="1"/>
</dbReference>